<organism evidence="1 2">
    <name type="scientific">Leptomonas pyrrhocoris</name>
    <name type="common">Firebug parasite</name>
    <dbReference type="NCBI Taxonomy" id="157538"/>
    <lineage>
        <taxon>Eukaryota</taxon>
        <taxon>Discoba</taxon>
        <taxon>Euglenozoa</taxon>
        <taxon>Kinetoplastea</taxon>
        <taxon>Metakinetoplastina</taxon>
        <taxon>Trypanosomatida</taxon>
        <taxon>Trypanosomatidae</taxon>
        <taxon>Leishmaniinae</taxon>
        <taxon>Leptomonas</taxon>
    </lineage>
</organism>
<dbReference type="AlphaFoldDB" id="A0A0M9FS75"/>
<dbReference type="Proteomes" id="UP000037923">
    <property type="component" value="Unassembled WGS sequence"/>
</dbReference>
<dbReference type="VEuPathDB" id="TriTrypDB:LpyrH10_27_1000"/>
<gene>
    <name evidence="1" type="ORF">ABB37_08945</name>
</gene>
<protein>
    <submittedName>
        <fullName evidence="1">Uncharacterized protein</fullName>
    </submittedName>
</protein>
<proteinExistence type="predicted"/>
<evidence type="ECO:0000313" key="2">
    <source>
        <dbReference type="Proteomes" id="UP000037923"/>
    </source>
</evidence>
<sequence>MQDTCGCADVNHRVDIFQPGYTQPLLCVGWFTALASFNSSQQRKKSIFVTRRTAQYSKHSMCPTMGLWRITAIWLAHNSWRSLLSVNAGCVT</sequence>
<accession>A0A0M9FS75</accession>
<name>A0A0M9FS75_LEPPY</name>
<dbReference type="EMBL" id="LGTL01000027">
    <property type="protein sequence ID" value="KPA74985.1"/>
    <property type="molecule type" value="Genomic_DNA"/>
</dbReference>
<comment type="caution">
    <text evidence="1">The sequence shown here is derived from an EMBL/GenBank/DDBJ whole genome shotgun (WGS) entry which is preliminary data.</text>
</comment>
<dbReference type="GeneID" id="26909228"/>
<reference evidence="1 2" key="1">
    <citation type="submission" date="2015-07" db="EMBL/GenBank/DDBJ databases">
        <title>High-quality genome of monoxenous trypanosomatid Leptomonas pyrrhocoris.</title>
        <authorList>
            <person name="Flegontov P."/>
            <person name="Butenko A."/>
            <person name="Firsov S."/>
            <person name="Vlcek C."/>
            <person name="Logacheva M.D."/>
            <person name="Field M."/>
            <person name="Filatov D."/>
            <person name="Flegontova O."/>
            <person name="Gerasimov E."/>
            <person name="Jackson A.P."/>
            <person name="Kelly S."/>
            <person name="Opperdoes F."/>
            <person name="O'Reilly A."/>
            <person name="Votypka J."/>
            <person name="Yurchenko V."/>
            <person name="Lukes J."/>
        </authorList>
    </citation>
    <scope>NUCLEOTIDE SEQUENCE [LARGE SCALE GENOMIC DNA]</scope>
    <source>
        <strain evidence="1">H10</strain>
    </source>
</reference>
<keyword evidence="2" id="KW-1185">Reference proteome</keyword>
<dbReference type="RefSeq" id="XP_015653424.1">
    <property type="nucleotide sequence ID" value="XM_015808139.1"/>
</dbReference>
<evidence type="ECO:0000313" key="1">
    <source>
        <dbReference type="EMBL" id="KPA74985.1"/>
    </source>
</evidence>